<feature type="domain" description="Nucleoside phosphorylase" evidence="1">
    <location>
        <begin position="6"/>
        <end position="217"/>
    </location>
</feature>
<sequence>MAKKRIHLIVADKNEVDIIVNSGFKNTKTVDTNLRKYYLLENKDLEIILGWSKIGLVNAAITMQDMINTFKPKIIYNFGAVGSLNKDDLFKTFIISDAYYSDVDTPWYLPGQLPGEPQSFKLFTNFKNVAKMDKRKIASANSFIYEYEKAFYIKNVLTTDLYDMETAALAHTAIQNKIAFSSFKSVSDIVDLSGNKDIAEINRNIQIAGDNAFKLLIKSAI</sequence>
<dbReference type="EMBL" id="NQMN01000001">
    <property type="protein sequence ID" value="PAF55099.1"/>
    <property type="molecule type" value="Genomic_DNA"/>
</dbReference>
<evidence type="ECO:0000313" key="2">
    <source>
        <dbReference type="EMBL" id="PAF55099.1"/>
    </source>
</evidence>
<dbReference type="CDD" id="cd09008">
    <property type="entry name" value="MTAN"/>
    <property type="match status" value="1"/>
</dbReference>
<dbReference type="STRING" id="33922.SAMN02745179_00974"/>
<dbReference type="Proteomes" id="UP000217033">
    <property type="component" value="Unassembled WGS sequence"/>
</dbReference>
<gene>
    <name evidence="2" type="ORF">CJF60_00205</name>
    <name evidence="3" type="ORF">CJJ23_02230</name>
</gene>
<organism evidence="3 4">
    <name type="scientific">Mycoplasmopsis agassizii</name>
    <dbReference type="NCBI Taxonomy" id="33922"/>
    <lineage>
        <taxon>Bacteria</taxon>
        <taxon>Bacillati</taxon>
        <taxon>Mycoplasmatota</taxon>
        <taxon>Mycoplasmoidales</taxon>
        <taxon>Metamycoplasmataceae</taxon>
        <taxon>Mycoplasmopsis</taxon>
    </lineage>
</organism>
<dbReference type="InterPro" id="IPR000845">
    <property type="entry name" value="Nucleoside_phosphorylase_d"/>
</dbReference>
<dbReference type="PANTHER" id="PTHR46832">
    <property type="entry name" value="5'-METHYLTHIOADENOSINE/S-ADENOSYLHOMOCYSTEINE NUCLEOSIDASE"/>
    <property type="match status" value="1"/>
</dbReference>
<dbReference type="Gene3D" id="3.40.50.1580">
    <property type="entry name" value="Nucleoside phosphorylase domain"/>
    <property type="match status" value="1"/>
</dbReference>
<dbReference type="GO" id="GO:0008782">
    <property type="term" value="F:adenosylhomocysteine nucleosidase activity"/>
    <property type="evidence" value="ECO:0007669"/>
    <property type="project" value="TreeGrafter"/>
</dbReference>
<proteinExistence type="predicted"/>
<dbReference type="SUPFAM" id="SSF53167">
    <property type="entry name" value="Purine and uridine phosphorylases"/>
    <property type="match status" value="1"/>
</dbReference>
<evidence type="ECO:0000313" key="3">
    <source>
        <dbReference type="EMBL" id="PAK21442.1"/>
    </source>
</evidence>
<dbReference type="Pfam" id="PF01048">
    <property type="entry name" value="PNP_UDP_1"/>
    <property type="match status" value="1"/>
</dbReference>
<dbReference type="NCBIfam" id="NF005522">
    <property type="entry name" value="PRK07164.1"/>
    <property type="match status" value="1"/>
</dbReference>
<dbReference type="GO" id="GO:0019284">
    <property type="term" value="P:L-methionine salvage from S-adenosylmethionine"/>
    <property type="evidence" value="ECO:0007669"/>
    <property type="project" value="TreeGrafter"/>
</dbReference>
<dbReference type="InterPro" id="IPR035994">
    <property type="entry name" value="Nucleoside_phosphorylase_sf"/>
</dbReference>
<dbReference type="AlphaFoldDB" id="A0A1W1X7M3"/>
<dbReference type="EMBL" id="NQNY01000005">
    <property type="protein sequence ID" value="PAK21442.1"/>
    <property type="molecule type" value="Genomic_DNA"/>
</dbReference>
<name>A0A1W1X7M3_9BACT</name>
<reference evidence="4 5" key="1">
    <citation type="submission" date="2017-08" db="EMBL/GenBank/DDBJ databases">
        <authorList>
            <person name="Alvarez-Ponce D."/>
            <person name="Weitzman C.L."/>
            <person name="Tillett R.L."/>
            <person name="Sandmeier F.C."/>
            <person name="Tracy C.R."/>
        </authorList>
    </citation>
    <scope>NUCLEOTIDE SEQUENCE [LARGE SCALE GENOMIC DNA]</scope>
    <source>
        <strain evidence="4">723</strain>
        <strain evidence="2 5">PS6</strain>
    </source>
</reference>
<dbReference type="PANTHER" id="PTHR46832:SF1">
    <property type="entry name" value="5'-METHYLTHIOADENOSINE_S-ADENOSYLHOMOCYSTEINE NUCLEOSIDASE"/>
    <property type="match status" value="1"/>
</dbReference>
<evidence type="ECO:0000259" key="1">
    <source>
        <dbReference type="Pfam" id="PF01048"/>
    </source>
</evidence>
<comment type="caution">
    <text evidence="3">The sequence shown here is derived from an EMBL/GenBank/DDBJ whole genome shotgun (WGS) entry which is preliminary data.</text>
</comment>
<keyword evidence="5" id="KW-1185">Reference proteome</keyword>
<evidence type="ECO:0000313" key="5">
    <source>
        <dbReference type="Proteomes" id="UP000217033"/>
    </source>
</evidence>
<dbReference type="Proteomes" id="UP000216943">
    <property type="component" value="Unassembled WGS sequence"/>
</dbReference>
<dbReference type="GO" id="GO:0009116">
    <property type="term" value="P:nucleoside metabolic process"/>
    <property type="evidence" value="ECO:0007669"/>
    <property type="project" value="InterPro"/>
</dbReference>
<evidence type="ECO:0000313" key="4">
    <source>
        <dbReference type="Proteomes" id="UP000216943"/>
    </source>
</evidence>
<dbReference type="GO" id="GO:0005829">
    <property type="term" value="C:cytosol"/>
    <property type="evidence" value="ECO:0007669"/>
    <property type="project" value="TreeGrafter"/>
</dbReference>
<reference evidence="3" key="2">
    <citation type="submission" date="2017-08" db="EMBL/GenBank/DDBJ databases">
        <authorList>
            <person name="de Groot N.N."/>
        </authorList>
    </citation>
    <scope>NUCLEOTIDE SEQUENCE [LARGE SCALE GENOMIC DNA]</scope>
    <source>
        <strain evidence="3">723</strain>
    </source>
</reference>
<dbReference type="GO" id="GO:0008930">
    <property type="term" value="F:methylthioadenosine nucleosidase activity"/>
    <property type="evidence" value="ECO:0007669"/>
    <property type="project" value="TreeGrafter"/>
</dbReference>
<protein>
    <recommendedName>
        <fullName evidence="1">Nucleoside phosphorylase domain-containing protein</fullName>
    </recommendedName>
</protein>
<dbReference type="OrthoDB" id="396418at2"/>
<accession>A0A1W1X7M3</accession>
<dbReference type="RefSeq" id="WP_084232817.1">
    <property type="nucleotide sequence ID" value="NZ_CP166874.1"/>
</dbReference>